<organism evidence="2 3">
    <name type="scientific">Cirrhinus mrigala</name>
    <name type="common">Mrigala</name>
    <dbReference type="NCBI Taxonomy" id="683832"/>
    <lineage>
        <taxon>Eukaryota</taxon>
        <taxon>Metazoa</taxon>
        <taxon>Chordata</taxon>
        <taxon>Craniata</taxon>
        <taxon>Vertebrata</taxon>
        <taxon>Euteleostomi</taxon>
        <taxon>Actinopterygii</taxon>
        <taxon>Neopterygii</taxon>
        <taxon>Teleostei</taxon>
        <taxon>Ostariophysi</taxon>
        <taxon>Cypriniformes</taxon>
        <taxon>Cyprinidae</taxon>
        <taxon>Labeoninae</taxon>
        <taxon>Labeonini</taxon>
        <taxon>Cirrhinus</taxon>
    </lineage>
</organism>
<feature type="non-terminal residue" evidence="2">
    <location>
        <position position="1"/>
    </location>
</feature>
<feature type="transmembrane region" description="Helical" evidence="1">
    <location>
        <begin position="27"/>
        <end position="52"/>
    </location>
</feature>
<comment type="caution">
    <text evidence="2">The sequence shown here is derived from an EMBL/GenBank/DDBJ whole genome shotgun (WGS) entry which is preliminary data.</text>
</comment>
<accession>A0ABD0RF57</accession>
<dbReference type="AlphaFoldDB" id="A0ABD0RF57"/>
<sequence length="106" mass="11293">LMCPSPAAKHIQHPSLTLPLNSGLGTEIAFCFLSPCVVFNILIIAISIVFLCTVNLSCRFTFVAIALISHDTIADLFSLEIPSINVNLDSLLDDSFAAVSSPEGES</sequence>
<dbReference type="EMBL" id="JAMKFB020000003">
    <property type="protein sequence ID" value="KAL0196986.1"/>
    <property type="molecule type" value="Genomic_DNA"/>
</dbReference>
<proteinExistence type="predicted"/>
<keyword evidence="3" id="KW-1185">Reference proteome</keyword>
<reference evidence="2 3" key="1">
    <citation type="submission" date="2024-05" db="EMBL/GenBank/DDBJ databases">
        <title>Genome sequencing and assembly of Indian major carp, Cirrhinus mrigala (Hamilton, 1822).</title>
        <authorList>
            <person name="Mohindra V."/>
            <person name="Chowdhury L.M."/>
            <person name="Lal K."/>
            <person name="Jena J.K."/>
        </authorList>
    </citation>
    <scope>NUCLEOTIDE SEQUENCE [LARGE SCALE GENOMIC DNA]</scope>
    <source>
        <strain evidence="2">CM1030</strain>
        <tissue evidence="2">Blood</tissue>
    </source>
</reference>
<keyword evidence="1" id="KW-1133">Transmembrane helix</keyword>
<gene>
    <name evidence="2" type="ORF">M9458_005526</name>
</gene>
<protein>
    <submittedName>
        <fullName evidence="2">Uncharacterized protein</fullName>
    </submittedName>
</protein>
<feature type="non-terminal residue" evidence="2">
    <location>
        <position position="106"/>
    </location>
</feature>
<keyword evidence="1" id="KW-0472">Membrane</keyword>
<name>A0ABD0RF57_CIRMR</name>
<evidence type="ECO:0000256" key="1">
    <source>
        <dbReference type="SAM" id="Phobius"/>
    </source>
</evidence>
<dbReference type="Proteomes" id="UP001529510">
    <property type="component" value="Unassembled WGS sequence"/>
</dbReference>
<keyword evidence="1" id="KW-0812">Transmembrane</keyword>
<evidence type="ECO:0000313" key="3">
    <source>
        <dbReference type="Proteomes" id="UP001529510"/>
    </source>
</evidence>
<evidence type="ECO:0000313" key="2">
    <source>
        <dbReference type="EMBL" id="KAL0196986.1"/>
    </source>
</evidence>